<feature type="region of interest" description="Disordered" evidence="1">
    <location>
        <begin position="322"/>
        <end position="345"/>
    </location>
</feature>
<evidence type="ECO:0000313" key="4">
    <source>
        <dbReference type="Proteomes" id="UP000281245"/>
    </source>
</evidence>
<dbReference type="Gene3D" id="1.20.1280.50">
    <property type="match status" value="1"/>
</dbReference>
<feature type="compositionally biased region" description="Acidic residues" evidence="1">
    <location>
        <begin position="576"/>
        <end position="585"/>
    </location>
</feature>
<dbReference type="Proteomes" id="UP000281245">
    <property type="component" value="Unassembled WGS sequence"/>
</dbReference>
<dbReference type="CDD" id="cd09917">
    <property type="entry name" value="F-box_SF"/>
    <property type="match status" value="1"/>
</dbReference>
<sequence>MTYNRLRAGDIALNMTPDSPSDPLSVLPPEIVLRILDFTPIDSLASLTATTKAWHAFIDEKHQDAIYSSPSKTQHPLGARDFDFLKSSTSFAKFFEGTSSWKDLCKRQTLLPRNWHQEKPVTKESVVQVGNDPVWRFRPDFKRRIFLSTSQAGGLNVTCMDTGKILWRLPSTLETDAASVRPYAHLEYQDGTAVFDREGDAVEVWRHDDSKAFEERGEFKMIAVLPHDCQTRGFQLSHKTLVVVSTQGQGFVYDFSVTPPTLRTRLEIEDDAVGHLDQDAEMVMYSMGARGYHVYDKTTGKFVGAVQPWKCAEENRYHILHPDSSTAPSVREARHGPTPRTFPPSHLSKTRLVPLKLQSGALPFPHNDEHFPLEEDEWGAGMLCGNVMAGVSRHGRVFICSDWRKYLQVGDGKACASVVECESDGSSFDLGGWLSVRKDRVMFEIQDRVYVLALQDDGSMQDPKDIKKGSYSLLTSSAPQLAVPVSFMGLYDDCIIHTYTTLGWRQRTPALAAHHGAQHRDGPARIFPTKAIRAIFLAPDLDGEEPKPELWQPEPEMSAADQAQTGLLQLVSMLGDELDDDDDDIGAMGVDFQEEDEWEDESDREDPANHAPHST</sequence>
<comment type="caution">
    <text evidence="3">The sequence shown here is derived from an EMBL/GenBank/DDBJ whole genome shotgun (WGS) entry which is preliminary data.</text>
</comment>
<evidence type="ECO:0000259" key="2">
    <source>
        <dbReference type="PROSITE" id="PS50181"/>
    </source>
</evidence>
<dbReference type="VEuPathDB" id="FungiDB:BTJ68_09924"/>
<dbReference type="AlphaFoldDB" id="A0A3M6X9R4"/>
<proteinExistence type="predicted"/>
<evidence type="ECO:0000256" key="1">
    <source>
        <dbReference type="SAM" id="MobiDB-lite"/>
    </source>
</evidence>
<dbReference type="PROSITE" id="PS50181">
    <property type="entry name" value="FBOX"/>
    <property type="match status" value="1"/>
</dbReference>
<dbReference type="EMBL" id="QWIJ01000124">
    <property type="protein sequence ID" value="RMX87276.1"/>
    <property type="molecule type" value="Genomic_DNA"/>
</dbReference>
<feature type="region of interest" description="Disordered" evidence="1">
    <location>
        <begin position="543"/>
        <end position="615"/>
    </location>
</feature>
<evidence type="ECO:0000313" key="3">
    <source>
        <dbReference type="EMBL" id="RMX87276.1"/>
    </source>
</evidence>
<dbReference type="OrthoDB" id="550575at2759"/>
<dbReference type="SUPFAM" id="SSF50969">
    <property type="entry name" value="YVTN repeat-like/Quinoprotein amine dehydrogenase"/>
    <property type="match status" value="1"/>
</dbReference>
<feature type="compositionally biased region" description="Acidic residues" evidence="1">
    <location>
        <begin position="592"/>
        <end position="604"/>
    </location>
</feature>
<dbReference type="InterPro" id="IPR036047">
    <property type="entry name" value="F-box-like_dom_sf"/>
</dbReference>
<gene>
    <name evidence="3" type="ORF">D0869_02467</name>
</gene>
<protein>
    <recommendedName>
        <fullName evidence="2">F-box domain-containing protein</fullName>
    </recommendedName>
</protein>
<reference evidence="3 4" key="1">
    <citation type="journal article" date="2018" name="BMC Genomics">
        <title>Genomic evidence for intraspecific hybridization in a clonal and extremely halotolerant yeast.</title>
        <authorList>
            <person name="Gostincar C."/>
            <person name="Stajich J.E."/>
            <person name="Zupancic J."/>
            <person name="Zalar P."/>
            <person name="Gunde-Cimerman N."/>
        </authorList>
    </citation>
    <scope>NUCLEOTIDE SEQUENCE [LARGE SCALE GENOMIC DNA]</scope>
    <source>
        <strain evidence="3 4">EXF-6656</strain>
    </source>
</reference>
<organism evidence="3 4">
    <name type="scientific">Hortaea werneckii</name>
    <name type="common">Black yeast</name>
    <name type="synonym">Cladosporium werneckii</name>
    <dbReference type="NCBI Taxonomy" id="91943"/>
    <lineage>
        <taxon>Eukaryota</taxon>
        <taxon>Fungi</taxon>
        <taxon>Dikarya</taxon>
        <taxon>Ascomycota</taxon>
        <taxon>Pezizomycotina</taxon>
        <taxon>Dothideomycetes</taxon>
        <taxon>Dothideomycetidae</taxon>
        <taxon>Mycosphaerellales</taxon>
        <taxon>Teratosphaeriaceae</taxon>
        <taxon>Hortaea</taxon>
    </lineage>
</organism>
<feature type="domain" description="F-box" evidence="2">
    <location>
        <begin position="21"/>
        <end position="70"/>
    </location>
</feature>
<dbReference type="InterPro" id="IPR001810">
    <property type="entry name" value="F-box_dom"/>
</dbReference>
<name>A0A3M6X9R4_HORWE</name>
<dbReference type="InterPro" id="IPR011044">
    <property type="entry name" value="Quino_amine_DH_bsu"/>
</dbReference>
<accession>A0A3M6X9R4</accession>
<dbReference type="SUPFAM" id="SSF81383">
    <property type="entry name" value="F-box domain"/>
    <property type="match status" value="1"/>
</dbReference>